<organism evidence="2 3">
    <name type="scientific">Sutcliffiella tianshenii</name>
    <dbReference type="NCBI Taxonomy" id="1463404"/>
    <lineage>
        <taxon>Bacteria</taxon>
        <taxon>Bacillati</taxon>
        <taxon>Bacillota</taxon>
        <taxon>Bacilli</taxon>
        <taxon>Bacillales</taxon>
        <taxon>Bacillaceae</taxon>
        <taxon>Sutcliffiella</taxon>
    </lineage>
</organism>
<sequence length="261" mass="28405">MELNLKGKRALVLASSQGLGKAIAASFVNEGVNVVLASRNAEKLNEVQAELENLQGGQVRYIQTDITQPDQIKQAVEHTIDSFGQLDILINNAGGPPAGTFEQITDEQWQQSFELNLLSYVRMIREALPHLKKNGGKIINIASSSIKEPIPGLLLSNTFRTGIVGMTKTLASELAKDRILINTVAPGRIATDRVAFLDEVNAEKQGITKSEMEEKMKNTIPLGRYGEPEEFAKVVTFLVSDANSYMTGSSFLVDGGMVKSI</sequence>
<dbReference type="SUPFAM" id="SSF51735">
    <property type="entry name" value="NAD(P)-binding Rossmann-fold domains"/>
    <property type="match status" value="1"/>
</dbReference>
<dbReference type="CDD" id="cd05344">
    <property type="entry name" value="BKR_like_SDR_like"/>
    <property type="match status" value="1"/>
</dbReference>
<dbReference type="Proteomes" id="UP000737402">
    <property type="component" value="Unassembled WGS sequence"/>
</dbReference>
<accession>A0ABS2P3H2</accession>
<name>A0ABS2P3H2_9BACI</name>
<reference evidence="2 3" key="1">
    <citation type="submission" date="2021-01" db="EMBL/GenBank/DDBJ databases">
        <title>Genomic Encyclopedia of Type Strains, Phase IV (KMG-IV): sequencing the most valuable type-strain genomes for metagenomic binning, comparative biology and taxonomic classification.</title>
        <authorList>
            <person name="Goeker M."/>
        </authorList>
    </citation>
    <scope>NUCLEOTIDE SEQUENCE [LARGE SCALE GENOMIC DNA]</scope>
    <source>
        <strain evidence="2 3">DSM 25879</strain>
    </source>
</reference>
<dbReference type="Gene3D" id="3.40.50.720">
    <property type="entry name" value="NAD(P)-binding Rossmann-like Domain"/>
    <property type="match status" value="1"/>
</dbReference>
<dbReference type="InterPro" id="IPR036291">
    <property type="entry name" value="NAD(P)-bd_dom_sf"/>
</dbReference>
<dbReference type="InterPro" id="IPR050259">
    <property type="entry name" value="SDR"/>
</dbReference>
<protein>
    <submittedName>
        <fullName evidence="2">3-oxoacyl-[acyl-carrier protein] reductase</fullName>
        <ecNumber evidence="2">1.1.1.100</ecNumber>
    </submittedName>
</protein>
<comment type="similarity">
    <text evidence="1">Belongs to the short-chain dehydrogenases/reductases (SDR) family.</text>
</comment>
<evidence type="ECO:0000256" key="1">
    <source>
        <dbReference type="ARBA" id="ARBA00006484"/>
    </source>
</evidence>
<proteinExistence type="inferred from homology"/>
<comment type="caution">
    <text evidence="2">The sequence shown here is derived from an EMBL/GenBank/DDBJ whole genome shotgun (WGS) entry which is preliminary data.</text>
</comment>
<dbReference type="GO" id="GO:0004316">
    <property type="term" value="F:3-oxoacyl-[acyl-carrier-protein] reductase (NADPH) activity"/>
    <property type="evidence" value="ECO:0007669"/>
    <property type="project" value="UniProtKB-EC"/>
</dbReference>
<dbReference type="EC" id="1.1.1.100" evidence="2"/>
<dbReference type="PRINTS" id="PR00081">
    <property type="entry name" value="GDHRDH"/>
</dbReference>
<dbReference type="EMBL" id="JAFBED010000008">
    <property type="protein sequence ID" value="MBM7621511.1"/>
    <property type="molecule type" value="Genomic_DNA"/>
</dbReference>
<dbReference type="PANTHER" id="PTHR42879:SF6">
    <property type="entry name" value="NADPH-DEPENDENT REDUCTASE BACG"/>
    <property type="match status" value="1"/>
</dbReference>
<dbReference type="Pfam" id="PF13561">
    <property type="entry name" value="adh_short_C2"/>
    <property type="match status" value="1"/>
</dbReference>
<keyword evidence="2" id="KW-0560">Oxidoreductase</keyword>
<evidence type="ECO:0000313" key="3">
    <source>
        <dbReference type="Proteomes" id="UP000737402"/>
    </source>
</evidence>
<evidence type="ECO:0000313" key="2">
    <source>
        <dbReference type="EMBL" id="MBM7621511.1"/>
    </source>
</evidence>
<gene>
    <name evidence="2" type="ORF">JOC95_003400</name>
</gene>
<keyword evidence="3" id="KW-1185">Reference proteome</keyword>
<dbReference type="PRINTS" id="PR00080">
    <property type="entry name" value="SDRFAMILY"/>
</dbReference>
<dbReference type="RefSeq" id="WP_204418299.1">
    <property type="nucleotide sequence ID" value="NZ_JAFBED010000008.1"/>
</dbReference>
<dbReference type="PANTHER" id="PTHR42879">
    <property type="entry name" value="3-OXOACYL-(ACYL-CARRIER-PROTEIN) REDUCTASE"/>
    <property type="match status" value="1"/>
</dbReference>
<dbReference type="InterPro" id="IPR002347">
    <property type="entry name" value="SDR_fam"/>
</dbReference>